<dbReference type="InterPro" id="IPR006400">
    <property type="entry name" value="Hopene-cyclase"/>
</dbReference>
<organism evidence="6 7">
    <name type="scientific">Aspergillus homomorphus (strain CBS 101889)</name>
    <dbReference type="NCBI Taxonomy" id="1450537"/>
    <lineage>
        <taxon>Eukaryota</taxon>
        <taxon>Fungi</taxon>
        <taxon>Dikarya</taxon>
        <taxon>Ascomycota</taxon>
        <taxon>Pezizomycotina</taxon>
        <taxon>Eurotiomycetes</taxon>
        <taxon>Eurotiomycetidae</taxon>
        <taxon>Eurotiales</taxon>
        <taxon>Aspergillaceae</taxon>
        <taxon>Aspergillus</taxon>
        <taxon>Aspergillus subgen. Circumdati</taxon>
    </lineage>
</organism>
<dbReference type="STRING" id="1450537.A0A395HY82"/>
<dbReference type="PANTHER" id="PTHR11764">
    <property type="entry name" value="TERPENE CYCLASE/MUTASE FAMILY MEMBER"/>
    <property type="match status" value="1"/>
</dbReference>
<evidence type="ECO:0000256" key="2">
    <source>
        <dbReference type="ARBA" id="ARBA00023235"/>
    </source>
</evidence>
<dbReference type="SFLD" id="SFLDG01016">
    <property type="entry name" value="Prenyltransferase_Like_2"/>
    <property type="match status" value="1"/>
</dbReference>
<dbReference type="SUPFAM" id="SSF48239">
    <property type="entry name" value="Terpenoid cyclases/Protein prenyltransferases"/>
    <property type="match status" value="2"/>
</dbReference>
<sequence>MSQTVEIGSPVTKVTCQADYDPVLSRVHRSLELSLQHARDLMQPDGHWCGEVRTNATTTAEHILLCQALGVNLEADREAYISWLFSTQGSDGGWSLVPDHGGNISATVEAYLALKILGVSEDEREMRKARAYALAAGGVAKVRIFTRIYLALFGLFPWEAIPELPAELILIPSQLPVSLDRWSSWARATVIPLLIVSHHRPTYPLPAEISDHNHTYLDKLWCDPSNKVIPYTPPLAPSWNSDPFVSLFTVTDAILHRCNGLRFFNPLRRFARRKCVNWILEHQEITGDIGDIMPPLHGAMLALTLEGYSLNSDPIRRGLEAIERFACHDASGKRIQTTASACWDTSLMLIGLSDAGVTPDQQPMINNSLSWLQQRQILDQHGDWRVFNPDLHPGGFSFGYFNTWYPDVDDTACAILAMTRQDASLIHSPSVLHAVNWLLGMQNADGGWGAFDRDNNDWYLNKIPFSDMEGLCDPSTPDVTGHVLEAFGMFLAVGSSRRKPPSAYSACLDRINLAFRRAMYYLSATQEPSGAWYGRWGVNYIYGTSAVLCALPYFLHEKHCSTLLASDDSLAQEVAQAVRWLEIVQNADGGWGETVDSYRDPSQAGSGPSTASQTAWALMALLPYLRPSTEFIRRGVEYLLRTQVQTSSTGGKGATWHERAYTGTGFPNHFYFGYSFYAHYFPMMALGRYAYAAGGRPCLEWGNN</sequence>
<keyword evidence="2 3" id="KW-0413">Isomerase</keyword>
<dbReference type="GO" id="GO:0016866">
    <property type="term" value="F:intramolecular transferase activity"/>
    <property type="evidence" value="ECO:0007669"/>
    <property type="project" value="InterPro"/>
</dbReference>
<dbReference type="InterPro" id="IPR008930">
    <property type="entry name" value="Terpenoid_cyclase/PrenylTrfase"/>
</dbReference>
<dbReference type="Proteomes" id="UP000248961">
    <property type="component" value="Unassembled WGS sequence"/>
</dbReference>
<evidence type="ECO:0000256" key="1">
    <source>
        <dbReference type="ARBA" id="ARBA00022737"/>
    </source>
</evidence>
<dbReference type="InterPro" id="IPR032697">
    <property type="entry name" value="SQ_cyclase_N"/>
</dbReference>
<dbReference type="AlphaFoldDB" id="A0A395HY82"/>
<comment type="similarity">
    <text evidence="3">Belongs to the terpene cyclase/mutase family.</text>
</comment>
<dbReference type="NCBIfam" id="TIGR01787">
    <property type="entry name" value="squalene_cyclas"/>
    <property type="match status" value="1"/>
</dbReference>
<evidence type="ECO:0000313" key="7">
    <source>
        <dbReference type="Proteomes" id="UP000248961"/>
    </source>
</evidence>
<dbReference type="EC" id="5.4.99.-" evidence="3"/>
<protein>
    <recommendedName>
        <fullName evidence="3">Terpene cyclase/mutase family member</fullName>
        <ecNumber evidence="3">5.4.99.-</ecNumber>
    </recommendedName>
</protein>
<proteinExistence type="inferred from homology"/>
<keyword evidence="7" id="KW-1185">Reference proteome</keyword>
<dbReference type="InterPro" id="IPR032696">
    <property type="entry name" value="SQ_cyclase_C"/>
</dbReference>
<dbReference type="OrthoDB" id="21502at2759"/>
<gene>
    <name evidence="6" type="ORF">BO97DRAFT_451605</name>
</gene>
<dbReference type="GeneID" id="37203287"/>
<evidence type="ECO:0000259" key="4">
    <source>
        <dbReference type="Pfam" id="PF13243"/>
    </source>
</evidence>
<keyword evidence="1" id="KW-0677">Repeat</keyword>
<dbReference type="Pfam" id="PF13249">
    <property type="entry name" value="SQHop_cyclase_N"/>
    <property type="match status" value="1"/>
</dbReference>
<dbReference type="PANTHER" id="PTHR11764:SF82">
    <property type="entry name" value="TERPENE CYCLASE_MUTASE FAMILY MEMBER"/>
    <property type="match status" value="1"/>
</dbReference>
<dbReference type="CDD" id="cd02892">
    <property type="entry name" value="SQCY_1"/>
    <property type="match status" value="1"/>
</dbReference>
<feature type="domain" description="Squalene cyclase N-terminal" evidence="5">
    <location>
        <begin position="34"/>
        <end position="329"/>
    </location>
</feature>
<dbReference type="SMR" id="A0A395HY82"/>
<evidence type="ECO:0000256" key="3">
    <source>
        <dbReference type="RuleBase" id="RU362003"/>
    </source>
</evidence>
<dbReference type="RefSeq" id="XP_025551549.1">
    <property type="nucleotide sequence ID" value="XM_025698998.1"/>
</dbReference>
<dbReference type="GO" id="GO:0016104">
    <property type="term" value="P:triterpenoid biosynthetic process"/>
    <property type="evidence" value="ECO:0007669"/>
    <property type="project" value="InterPro"/>
</dbReference>
<dbReference type="GO" id="GO:0005811">
    <property type="term" value="C:lipid droplet"/>
    <property type="evidence" value="ECO:0007669"/>
    <property type="project" value="InterPro"/>
</dbReference>
<dbReference type="Gene3D" id="1.50.10.20">
    <property type="match status" value="2"/>
</dbReference>
<accession>A0A395HY82</accession>
<feature type="domain" description="Squalene cyclase C-terminal" evidence="4">
    <location>
        <begin position="340"/>
        <end position="690"/>
    </location>
</feature>
<dbReference type="InterPro" id="IPR018333">
    <property type="entry name" value="Squalene_cyclase"/>
</dbReference>
<evidence type="ECO:0000313" key="6">
    <source>
        <dbReference type="EMBL" id="RAL12395.1"/>
    </source>
</evidence>
<dbReference type="VEuPathDB" id="FungiDB:BO97DRAFT_451605"/>
<evidence type="ECO:0000259" key="5">
    <source>
        <dbReference type="Pfam" id="PF13249"/>
    </source>
</evidence>
<name>A0A395HY82_ASPHC</name>
<dbReference type="EMBL" id="KZ824283">
    <property type="protein sequence ID" value="RAL12395.1"/>
    <property type="molecule type" value="Genomic_DNA"/>
</dbReference>
<dbReference type="Pfam" id="PF13243">
    <property type="entry name" value="SQHop_cyclase_C"/>
    <property type="match status" value="1"/>
</dbReference>
<dbReference type="NCBIfam" id="TIGR01507">
    <property type="entry name" value="hopene_cyclase"/>
    <property type="match status" value="1"/>
</dbReference>
<reference evidence="6 7" key="1">
    <citation type="submission" date="2018-02" db="EMBL/GenBank/DDBJ databases">
        <title>The genomes of Aspergillus section Nigri reveals drivers in fungal speciation.</title>
        <authorList>
            <consortium name="DOE Joint Genome Institute"/>
            <person name="Vesth T.C."/>
            <person name="Nybo J."/>
            <person name="Theobald S."/>
            <person name="Brandl J."/>
            <person name="Frisvad J.C."/>
            <person name="Nielsen K.F."/>
            <person name="Lyhne E.K."/>
            <person name="Kogle M.E."/>
            <person name="Kuo A."/>
            <person name="Riley R."/>
            <person name="Clum A."/>
            <person name="Nolan M."/>
            <person name="Lipzen A."/>
            <person name="Salamov A."/>
            <person name="Henrissat B."/>
            <person name="Wiebenga A."/>
            <person name="De vries R.P."/>
            <person name="Grigoriev I.V."/>
            <person name="Mortensen U.H."/>
            <person name="Andersen M.R."/>
            <person name="Baker S.E."/>
        </authorList>
    </citation>
    <scope>NUCLEOTIDE SEQUENCE [LARGE SCALE GENOMIC DNA]</scope>
    <source>
        <strain evidence="6 7">CBS 101889</strain>
    </source>
</reference>